<feature type="region of interest" description="Disordered" evidence="1">
    <location>
        <begin position="1"/>
        <end position="20"/>
    </location>
</feature>
<protein>
    <submittedName>
        <fullName evidence="3">Uncharacterized protein</fullName>
    </submittedName>
</protein>
<organism evidence="2 3">
    <name type="scientific">Romanomermis culicivorax</name>
    <name type="common">Nematode worm</name>
    <dbReference type="NCBI Taxonomy" id="13658"/>
    <lineage>
        <taxon>Eukaryota</taxon>
        <taxon>Metazoa</taxon>
        <taxon>Ecdysozoa</taxon>
        <taxon>Nematoda</taxon>
        <taxon>Enoplea</taxon>
        <taxon>Dorylaimia</taxon>
        <taxon>Mermithida</taxon>
        <taxon>Mermithoidea</taxon>
        <taxon>Mermithidae</taxon>
        <taxon>Romanomermis</taxon>
    </lineage>
</organism>
<sequence>MPKLSHTLPDLTGLPSRSSSPNAITAACRALSFDQILLRRPSNIAQSTVVPTVNLQPHNPPLSTLSTPALDGTAQPQVPLIPATTAIINPQPPPYLNQNPLIAAVNCPKAPAVPQILPPSAGARNSNDQTVARTDSSKAFVNINPSQALAATRASTSNHRSSIAIANANAVQNF</sequence>
<dbReference type="AlphaFoldDB" id="A0A915JEY7"/>
<dbReference type="PROSITE" id="PS51257">
    <property type="entry name" value="PROKAR_LIPOPROTEIN"/>
    <property type="match status" value="1"/>
</dbReference>
<reference evidence="3" key="1">
    <citation type="submission" date="2022-11" db="UniProtKB">
        <authorList>
            <consortium name="WormBaseParasite"/>
        </authorList>
    </citation>
    <scope>IDENTIFICATION</scope>
</reference>
<evidence type="ECO:0000313" key="2">
    <source>
        <dbReference type="Proteomes" id="UP000887565"/>
    </source>
</evidence>
<evidence type="ECO:0000256" key="1">
    <source>
        <dbReference type="SAM" id="MobiDB-lite"/>
    </source>
</evidence>
<dbReference type="WBParaSite" id="nRc.2.0.1.t24131-RA">
    <property type="protein sequence ID" value="nRc.2.0.1.t24131-RA"/>
    <property type="gene ID" value="nRc.2.0.1.g24131"/>
</dbReference>
<dbReference type="Proteomes" id="UP000887565">
    <property type="component" value="Unplaced"/>
</dbReference>
<accession>A0A915JEY7</accession>
<name>A0A915JEY7_ROMCU</name>
<proteinExistence type="predicted"/>
<keyword evidence="2" id="KW-1185">Reference proteome</keyword>
<evidence type="ECO:0000313" key="3">
    <source>
        <dbReference type="WBParaSite" id="nRc.2.0.1.t24131-RA"/>
    </source>
</evidence>